<feature type="domain" description="SprT-like" evidence="2">
    <location>
        <begin position="319"/>
        <end position="473"/>
    </location>
</feature>
<dbReference type="GO" id="GO:0006950">
    <property type="term" value="P:response to stress"/>
    <property type="evidence" value="ECO:0007669"/>
    <property type="project" value="UniProtKB-ARBA"/>
</dbReference>
<reference evidence="3 4" key="1">
    <citation type="journal article" date="2012" name="Genome Biol.">
        <title>Genome and low-iron response of an oceanic diatom adapted to chronic iron limitation.</title>
        <authorList>
            <person name="Lommer M."/>
            <person name="Specht M."/>
            <person name="Roy A.S."/>
            <person name="Kraemer L."/>
            <person name="Andreson R."/>
            <person name="Gutowska M.A."/>
            <person name="Wolf J."/>
            <person name="Bergner S.V."/>
            <person name="Schilhabel M.B."/>
            <person name="Klostermeier U.C."/>
            <person name="Beiko R.G."/>
            <person name="Rosenstiel P."/>
            <person name="Hippler M."/>
            <person name="Laroche J."/>
        </authorList>
    </citation>
    <scope>NUCLEOTIDE SEQUENCE [LARGE SCALE GENOMIC DNA]</scope>
    <source>
        <strain evidence="3 4">CCMP1005</strain>
    </source>
</reference>
<dbReference type="OrthoDB" id="20772at2759"/>
<protein>
    <recommendedName>
        <fullName evidence="2">SprT-like domain-containing protein</fullName>
    </recommendedName>
</protein>
<feature type="compositionally biased region" description="Basic and acidic residues" evidence="1">
    <location>
        <begin position="106"/>
        <end position="120"/>
    </location>
</feature>
<feature type="region of interest" description="Disordered" evidence="1">
    <location>
        <begin position="86"/>
        <end position="193"/>
    </location>
</feature>
<dbReference type="Proteomes" id="UP000266841">
    <property type="component" value="Unassembled WGS sequence"/>
</dbReference>
<evidence type="ECO:0000313" key="4">
    <source>
        <dbReference type="Proteomes" id="UP000266841"/>
    </source>
</evidence>
<dbReference type="eggNOG" id="KOG3854">
    <property type="taxonomic scope" value="Eukaryota"/>
</dbReference>
<gene>
    <name evidence="3" type="ORF">THAOC_28683</name>
</gene>
<dbReference type="EMBL" id="AGNL01040467">
    <property type="protein sequence ID" value="EJK52084.1"/>
    <property type="molecule type" value="Genomic_DNA"/>
</dbReference>
<feature type="compositionally biased region" description="Basic residues" evidence="1">
    <location>
        <begin position="299"/>
        <end position="309"/>
    </location>
</feature>
<sequence length="550" mass="61669">MPSANLARRVKALAAAEDEIDLTHLRERFDKQALKYGGLWRSMASTLDKENASNPNVSTGQSSDLLQTIESKKAIIEIHDEDEDASIYELNREERDLLDTDDEEETERRGPERPSDHSLGTDDEEETERRGPNAAVDVGDESSSDDESVVVVKGKTPKKKRNRILDSDDDIDVGEDADEASENDSFVASEKSIDFEDDASSIADELIFNKRRSTRTRKPLYSFELTDDDASNKNEEEWIELSSDEEEDYDGREPEFVILSDSSSDDGSTSSDDDDSDSNDSVLNHRGGGTVPTADSYRIPRRKPNHRRAPTANFARDRDALTRSTFKEFNERVFGGRLSSVEVTWNNKLQTTAGLCRMKGRMGDENSHTRVASIDLSMKVIDDIDRLRSTLLHELCHAAAWVIDANVKPPHGKVFKKWSAIAMRRTNVEQVQRGHQTAFEECRHKQALLRSVQKQINPDRGPSKGRTGRGQRIHAQEGPKNHEIPAFVKSNSKSVRERLARERSCSAKDIGLAAVSKECGRLWQIKKKNEAGNQKNADCVALDLNSLALD</sequence>
<dbReference type="Pfam" id="PF10263">
    <property type="entry name" value="SprT-like"/>
    <property type="match status" value="1"/>
</dbReference>
<dbReference type="GO" id="GO:0005634">
    <property type="term" value="C:nucleus"/>
    <property type="evidence" value="ECO:0007669"/>
    <property type="project" value="TreeGrafter"/>
</dbReference>
<dbReference type="InterPro" id="IPR006640">
    <property type="entry name" value="SprT-like_domain"/>
</dbReference>
<accession>K0RII5</accession>
<name>K0RII5_THAOC</name>
<organism evidence="3 4">
    <name type="scientific">Thalassiosira oceanica</name>
    <name type="common">Marine diatom</name>
    <dbReference type="NCBI Taxonomy" id="159749"/>
    <lineage>
        <taxon>Eukaryota</taxon>
        <taxon>Sar</taxon>
        <taxon>Stramenopiles</taxon>
        <taxon>Ochrophyta</taxon>
        <taxon>Bacillariophyta</taxon>
        <taxon>Coscinodiscophyceae</taxon>
        <taxon>Thalassiosirophycidae</taxon>
        <taxon>Thalassiosirales</taxon>
        <taxon>Thalassiosiraceae</taxon>
        <taxon>Thalassiosira</taxon>
    </lineage>
</organism>
<feature type="compositionally biased region" description="Acidic residues" evidence="1">
    <location>
        <begin position="138"/>
        <end position="148"/>
    </location>
</feature>
<dbReference type="PANTHER" id="PTHR23099:SF0">
    <property type="entry name" value="GERM CELL NUCLEAR ACIDIC PROTEIN"/>
    <property type="match status" value="1"/>
</dbReference>
<evidence type="ECO:0000259" key="2">
    <source>
        <dbReference type="SMART" id="SM00731"/>
    </source>
</evidence>
<evidence type="ECO:0000256" key="1">
    <source>
        <dbReference type="SAM" id="MobiDB-lite"/>
    </source>
</evidence>
<comment type="caution">
    <text evidence="3">The sequence shown here is derived from an EMBL/GenBank/DDBJ whole genome shotgun (WGS) entry which is preliminary data.</text>
</comment>
<feature type="compositionally biased region" description="Basic and acidic residues" evidence="1">
    <location>
        <begin position="474"/>
        <end position="483"/>
    </location>
</feature>
<dbReference type="AlphaFoldDB" id="K0RII5"/>
<evidence type="ECO:0000313" key="3">
    <source>
        <dbReference type="EMBL" id="EJK52084.1"/>
    </source>
</evidence>
<feature type="region of interest" description="Disordered" evidence="1">
    <location>
        <begin position="452"/>
        <end position="484"/>
    </location>
</feature>
<proteinExistence type="predicted"/>
<keyword evidence="4" id="KW-1185">Reference proteome</keyword>
<feature type="compositionally biased region" description="Low complexity" evidence="1">
    <location>
        <begin position="260"/>
        <end position="270"/>
    </location>
</feature>
<dbReference type="PANTHER" id="PTHR23099">
    <property type="entry name" value="TRANSCRIPTIONAL REGULATOR"/>
    <property type="match status" value="1"/>
</dbReference>
<feature type="compositionally biased region" description="Acidic residues" evidence="1">
    <location>
        <begin position="167"/>
        <end position="182"/>
    </location>
</feature>
<feature type="compositionally biased region" description="Acidic residues" evidence="1">
    <location>
        <begin position="237"/>
        <end position="250"/>
    </location>
</feature>
<dbReference type="SMART" id="SM00731">
    <property type="entry name" value="SprT"/>
    <property type="match status" value="1"/>
</dbReference>
<feature type="region of interest" description="Disordered" evidence="1">
    <location>
        <begin position="228"/>
        <end position="316"/>
    </location>
</feature>